<comment type="caution">
    <text evidence="4">The sequence shown here is derived from an EMBL/GenBank/DDBJ whole genome shotgun (WGS) entry which is preliminary data.</text>
</comment>
<organism evidence="4 5">
    <name type="scientific">Actinomadura parmotrematis</name>
    <dbReference type="NCBI Taxonomy" id="2864039"/>
    <lineage>
        <taxon>Bacteria</taxon>
        <taxon>Bacillati</taxon>
        <taxon>Actinomycetota</taxon>
        <taxon>Actinomycetes</taxon>
        <taxon>Streptosporangiales</taxon>
        <taxon>Thermomonosporaceae</taxon>
        <taxon>Actinomadura</taxon>
    </lineage>
</organism>
<dbReference type="SUPFAM" id="SSF53850">
    <property type="entry name" value="Periplasmic binding protein-like II"/>
    <property type="match status" value="1"/>
</dbReference>
<protein>
    <submittedName>
        <fullName evidence="4">Molybdate ABC transporter substrate-binding protein</fullName>
    </submittedName>
</protein>
<dbReference type="Pfam" id="PF13531">
    <property type="entry name" value="SBP_bac_11"/>
    <property type="match status" value="1"/>
</dbReference>
<dbReference type="PROSITE" id="PS51257">
    <property type="entry name" value="PROKAR_LIPOPROTEIN"/>
    <property type="match status" value="1"/>
</dbReference>
<proteinExistence type="inferred from homology"/>
<gene>
    <name evidence="4" type="primary">modA</name>
    <name evidence="4" type="ORF">K1Y72_14760</name>
</gene>
<evidence type="ECO:0000256" key="3">
    <source>
        <dbReference type="ARBA" id="ARBA00022729"/>
    </source>
</evidence>
<dbReference type="NCBIfam" id="TIGR01256">
    <property type="entry name" value="modA"/>
    <property type="match status" value="1"/>
</dbReference>
<dbReference type="EMBL" id="JAIBOA010000008">
    <property type="protein sequence ID" value="MBW8483645.1"/>
    <property type="molecule type" value="Genomic_DNA"/>
</dbReference>
<evidence type="ECO:0000256" key="2">
    <source>
        <dbReference type="ARBA" id="ARBA00022723"/>
    </source>
</evidence>
<dbReference type="InterPro" id="IPR005950">
    <property type="entry name" value="ModA"/>
</dbReference>
<sequence length="256" mass="26288">MPPLPRRRGRAAAAVLVGLGALTGCGGPDGPVTLTVLAASSLTEVLAELGAVYRHDRPQARVEARFGGSQEMAAELADPGPGDVLVTADAASMNAVRKRLTGPRRTVASTTLTIAVQPGNPRRLKGPSDLSRPGLRVAVGAPMVPVGRYARQVFAKAGVTVRWDTEEISARAVLDRVRSGQADAGLVYITDMRSAGAAASSVAIPAAENVTASYPAAVVKGGHEEEAGLFVSWLASPAAAAVFRKHGFTAPAASPR</sequence>
<dbReference type="PANTHER" id="PTHR30632">
    <property type="entry name" value="MOLYBDATE-BINDING PERIPLASMIC PROTEIN"/>
    <property type="match status" value="1"/>
</dbReference>
<keyword evidence="2" id="KW-0479">Metal-binding</keyword>
<reference evidence="4 5" key="1">
    <citation type="submission" date="2021-07" db="EMBL/GenBank/DDBJ databases">
        <title>Actinomadura sp. PM05-2 isolated from lichen.</title>
        <authorList>
            <person name="Somphong A."/>
            <person name="Phongsopitanun W."/>
            <person name="Tanasupawat S."/>
            <person name="Peongsungnone V."/>
        </authorList>
    </citation>
    <scope>NUCLEOTIDE SEQUENCE [LARGE SCALE GENOMIC DNA]</scope>
    <source>
        <strain evidence="4 5">PM05-2</strain>
    </source>
</reference>
<keyword evidence="5" id="KW-1185">Reference proteome</keyword>
<dbReference type="RefSeq" id="WP_220166868.1">
    <property type="nucleotide sequence ID" value="NZ_JAIBOA010000008.1"/>
</dbReference>
<dbReference type="PIRSF" id="PIRSF004846">
    <property type="entry name" value="ModA"/>
    <property type="match status" value="1"/>
</dbReference>
<keyword evidence="3" id="KW-0732">Signal</keyword>
<evidence type="ECO:0000313" key="4">
    <source>
        <dbReference type="EMBL" id="MBW8483645.1"/>
    </source>
</evidence>
<evidence type="ECO:0000256" key="1">
    <source>
        <dbReference type="ARBA" id="ARBA00009175"/>
    </source>
</evidence>
<dbReference type="InterPro" id="IPR050682">
    <property type="entry name" value="ModA/WtpA"/>
</dbReference>
<comment type="similarity">
    <text evidence="1">Belongs to the bacterial solute-binding protein ModA family.</text>
</comment>
<dbReference type="PANTHER" id="PTHR30632:SF0">
    <property type="entry name" value="SULFATE-BINDING PROTEIN"/>
    <property type="match status" value="1"/>
</dbReference>
<dbReference type="Proteomes" id="UP000774570">
    <property type="component" value="Unassembled WGS sequence"/>
</dbReference>
<name>A0ABS7FUK5_9ACTN</name>
<accession>A0ABS7FUK5</accession>
<dbReference type="Gene3D" id="3.40.190.10">
    <property type="entry name" value="Periplasmic binding protein-like II"/>
    <property type="match status" value="2"/>
</dbReference>
<evidence type="ECO:0000313" key="5">
    <source>
        <dbReference type="Proteomes" id="UP000774570"/>
    </source>
</evidence>